<dbReference type="EMBL" id="CP042582">
    <property type="protein sequence ID" value="QEX23803.1"/>
    <property type="molecule type" value="Genomic_DNA"/>
</dbReference>
<accession>A0A5J6N4T9</accession>
<dbReference type="AlphaFoldDB" id="A0A5J6N4T9"/>
<dbReference type="Proteomes" id="UP000325797">
    <property type="component" value="Chromosome"/>
</dbReference>
<dbReference type="KEGG" id="hadh:FRZ61_37420"/>
<keyword evidence="3" id="KW-1185">Reference proteome</keyword>
<gene>
    <name evidence="2" type="ORF">FRZ61_37420</name>
</gene>
<protein>
    <submittedName>
        <fullName evidence="2">Uncharacterized protein</fullName>
    </submittedName>
</protein>
<evidence type="ECO:0000256" key="1">
    <source>
        <dbReference type="SAM" id="MobiDB-lite"/>
    </source>
</evidence>
<name>A0A5J6N4T9_9PROT</name>
<organism evidence="2 3">
    <name type="scientific">Hypericibacter adhaerens</name>
    <dbReference type="NCBI Taxonomy" id="2602016"/>
    <lineage>
        <taxon>Bacteria</taxon>
        <taxon>Pseudomonadati</taxon>
        <taxon>Pseudomonadota</taxon>
        <taxon>Alphaproteobacteria</taxon>
        <taxon>Rhodospirillales</taxon>
        <taxon>Dongiaceae</taxon>
        <taxon>Hypericibacter</taxon>
    </lineage>
</organism>
<evidence type="ECO:0000313" key="2">
    <source>
        <dbReference type="EMBL" id="QEX23803.1"/>
    </source>
</evidence>
<reference evidence="2 3" key="1">
    <citation type="submission" date="2019-08" db="EMBL/GenBank/DDBJ databases">
        <title>Hyperibacter terrae gen. nov., sp. nov. and Hyperibacter viscosus sp. nov., two new members in the family Rhodospirillaceae isolated from the rhizosphere of Hypericum perforatum.</title>
        <authorList>
            <person name="Noviana Z."/>
        </authorList>
    </citation>
    <scope>NUCLEOTIDE SEQUENCE [LARGE SCALE GENOMIC DNA]</scope>
    <source>
        <strain evidence="2 3">R5959</strain>
    </source>
</reference>
<sequence length="84" mass="9089">MSHSPHGHQHPPEHEVPILVDGHPRKVRRGPWIVKDLKAAVGVDPAKVLAEITPQGLKDLADTATIEIHEGLRFMSHARSGGAS</sequence>
<proteinExistence type="predicted"/>
<feature type="region of interest" description="Disordered" evidence="1">
    <location>
        <begin position="1"/>
        <end position="22"/>
    </location>
</feature>
<dbReference type="RefSeq" id="WP_151119141.1">
    <property type="nucleotide sequence ID" value="NZ_CP042582.1"/>
</dbReference>
<evidence type="ECO:0000313" key="3">
    <source>
        <dbReference type="Proteomes" id="UP000325797"/>
    </source>
</evidence>